<organism evidence="1 2">
    <name type="scientific">Streptomyces reniochalinae</name>
    <dbReference type="NCBI Taxonomy" id="2250578"/>
    <lineage>
        <taxon>Bacteria</taxon>
        <taxon>Bacillati</taxon>
        <taxon>Actinomycetota</taxon>
        <taxon>Actinomycetes</taxon>
        <taxon>Kitasatosporales</taxon>
        <taxon>Streptomycetaceae</taxon>
        <taxon>Streptomyces</taxon>
    </lineage>
</organism>
<reference evidence="1 2" key="1">
    <citation type="submission" date="2018-06" db="EMBL/GenBank/DDBJ databases">
        <title>Streptomyces reniochalinae sp. nov. and Streptomyces diacarnus sp. nov. from marine sponges.</title>
        <authorList>
            <person name="Li L."/>
        </authorList>
    </citation>
    <scope>NUCLEOTIDE SEQUENCE [LARGE SCALE GENOMIC DNA]</scope>
    <source>
        <strain evidence="1 2">LHW50302</strain>
    </source>
</reference>
<keyword evidence="2" id="KW-1185">Reference proteome</keyword>
<gene>
    <name evidence="1" type="ORF">DQ392_08825</name>
</gene>
<proteinExistence type="predicted"/>
<accession>A0A367EUW9</accession>
<dbReference type="AlphaFoldDB" id="A0A367EUW9"/>
<evidence type="ECO:0000313" key="1">
    <source>
        <dbReference type="EMBL" id="RCG21801.1"/>
    </source>
</evidence>
<name>A0A367EUW9_9ACTN</name>
<dbReference type="EMBL" id="QOIM01000026">
    <property type="protein sequence ID" value="RCG21801.1"/>
    <property type="molecule type" value="Genomic_DNA"/>
</dbReference>
<dbReference type="RefSeq" id="WP_114014970.1">
    <property type="nucleotide sequence ID" value="NZ_QOIM01000026.1"/>
</dbReference>
<protein>
    <submittedName>
        <fullName evidence="1">Uncharacterized protein</fullName>
    </submittedName>
</protein>
<comment type="caution">
    <text evidence="1">The sequence shown here is derived from an EMBL/GenBank/DDBJ whole genome shotgun (WGS) entry which is preliminary data.</text>
</comment>
<evidence type="ECO:0000313" key="2">
    <source>
        <dbReference type="Proteomes" id="UP000253507"/>
    </source>
</evidence>
<dbReference type="Proteomes" id="UP000253507">
    <property type="component" value="Unassembled WGS sequence"/>
</dbReference>
<dbReference type="OrthoDB" id="4290651at2"/>
<sequence length="124" mass="13840">MSARESIENLWDRSGVAVSTLLDAYRAEVAREVIPPWEVMYEPGNVSDYLIGYTNSEAAAKGAGEAWMQSQAEVTGRLEWVPDRPWDGYDQQHELIERHADGVDTGPGIFIRRMTDDAEAGDQP</sequence>